<dbReference type="Proteomes" id="UP000886998">
    <property type="component" value="Unassembled WGS sequence"/>
</dbReference>
<evidence type="ECO:0000256" key="1">
    <source>
        <dbReference type="SAM" id="MobiDB-lite"/>
    </source>
</evidence>
<organism evidence="2 3">
    <name type="scientific">Trichonephila inaurata madagascariensis</name>
    <dbReference type="NCBI Taxonomy" id="2747483"/>
    <lineage>
        <taxon>Eukaryota</taxon>
        <taxon>Metazoa</taxon>
        <taxon>Ecdysozoa</taxon>
        <taxon>Arthropoda</taxon>
        <taxon>Chelicerata</taxon>
        <taxon>Arachnida</taxon>
        <taxon>Araneae</taxon>
        <taxon>Araneomorphae</taxon>
        <taxon>Entelegynae</taxon>
        <taxon>Araneoidea</taxon>
        <taxon>Nephilidae</taxon>
        <taxon>Trichonephila</taxon>
        <taxon>Trichonephila inaurata</taxon>
    </lineage>
</organism>
<feature type="region of interest" description="Disordered" evidence="1">
    <location>
        <begin position="68"/>
        <end position="87"/>
    </location>
</feature>
<keyword evidence="3" id="KW-1185">Reference proteome</keyword>
<dbReference type="EMBL" id="BMAV01019192">
    <property type="protein sequence ID" value="GFY71968.1"/>
    <property type="molecule type" value="Genomic_DNA"/>
</dbReference>
<sequence>MKYSLESDAPTNREQSPPNPVHEGIWRFSWSRNCCTCATKVAEITLSCRRDESDEMKREGVYVAANPSKANRFGTSDEETESKNVKK</sequence>
<evidence type="ECO:0000313" key="2">
    <source>
        <dbReference type="EMBL" id="GFY71968.1"/>
    </source>
</evidence>
<reference evidence="2" key="1">
    <citation type="submission" date="2020-08" db="EMBL/GenBank/DDBJ databases">
        <title>Multicomponent nature underlies the extraordinary mechanical properties of spider dragline silk.</title>
        <authorList>
            <person name="Kono N."/>
            <person name="Nakamura H."/>
            <person name="Mori M."/>
            <person name="Yoshida Y."/>
            <person name="Ohtoshi R."/>
            <person name="Malay A.D."/>
            <person name="Moran D.A.P."/>
            <person name="Tomita M."/>
            <person name="Numata K."/>
            <person name="Arakawa K."/>
        </authorList>
    </citation>
    <scope>NUCLEOTIDE SEQUENCE</scope>
</reference>
<dbReference type="AlphaFoldDB" id="A0A8X6YJN2"/>
<comment type="caution">
    <text evidence="2">The sequence shown here is derived from an EMBL/GenBank/DDBJ whole genome shotgun (WGS) entry which is preliminary data.</text>
</comment>
<accession>A0A8X6YJN2</accession>
<gene>
    <name evidence="2" type="ORF">TNIN_247881</name>
</gene>
<evidence type="ECO:0000313" key="3">
    <source>
        <dbReference type="Proteomes" id="UP000886998"/>
    </source>
</evidence>
<name>A0A8X6YJN2_9ARAC</name>
<proteinExistence type="predicted"/>
<feature type="region of interest" description="Disordered" evidence="1">
    <location>
        <begin position="1"/>
        <end position="22"/>
    </location>
</feature>
<protein>
    <submittedName>
        <fullName evidence="2">Uncharacterized protein</fullName>
    </submittedName>
</protein>